<feature type="compositionally biased region" description="Basic and acidic residues" evidence="3">
    <location>
        <begin position="288"/>
        <end position="299"/>
    </location>
</feature>
<dbReference type="Gene3D" id="3.90.850.10">
    <property type="entry name" value="Fumarylacetoacetase-like, C-terminal domain"/>
    <property type="match status" value="1"/>
</dbReference>
<dbReference type="OrthoDB" id="9780293at2"/>
<keyword evidence="2" id="KW-0479">Metal-binding</keyword>
<organism evidence="5 6">
    <name type="scientific">Thalassobaculum litoreum DSM 18839</name>
    <dbReference type="NCBI Taxonomy" id="1123362"/>
    <lineage>
        <taxon>Bacteria</taxon>
        <taxon>Pseudomonadati</taxon>
        <taxon>Pseudomonadota</taxon>
        <taxon>Alphaproteobacteria</taxon>
        <taxon>Rhodospirillales</taxon>
        <taxon>Thalassobaculaceae</taxon>
        <taxon>Thalassobaculum</taxon>
    </lineage>
</organism>
<gene>
    <name evidence="5" type="ORF">SAMN05660686_04601</name>
</gene>
<proteinExistence type="inferred from homology"/>
<dbReference type="InterPro" id="IPR011234">
    <property type="entry name" value="Fumarylacetoacetase-like_C"/>
</dbReference>
<dbReference type="GO" id="GO:0044281">
    <property type="term" value="P:small molecule metabolic process"/>
    <property type="evidence" value="ECO:0007669"/>
    <property type="project" value="UniProtKB-ARBA"/>
</dbReference>
<dbReference type="AlphaFoldDB" id="A0A8G2EWZ8"/>
<sequence>MKFLYFDHPDLGDWRLGVLSGDGVVDVTDAVVHLPHLDNRGLINAVIAAYDETKGAIESAVSSGRPMALDSVTIRPPLPQPRQIDCMAVNYMENGTLTEKPLINGFHKSPSAIIGTGGTMVLPDVPADVFEGEAELALVIGKRCSNVSADEAMDYVFGYMNFIDGSARNLPPAGNQFFQVKSRETFAPIGPYLVTKDEVADPNNLDVRLTVNGETRQSFNTSDMAHKIPRCIEWLSAMHTLEPGDIVATGTNHRGLSPFMDGDRIELEVAGMGVLKVSVSDPLKRTWGRDSRLQHKEKGLSGPYTPQLTGKYAK</sequence>
<keyword evidence="6" id="KW-1185">Reference proteome</keyword>
<protein>
    <submittedName>
        <fullName evidence="5">2-keto-4-pentenoate hydratase/2-oxohepta-3-ene-1,7-dioic acid hydratase (Catechol pathway)</fullName>
    </submittedName>
</protein>
<dbReference type="Proteomes" id="UP000198615">
    <property type="component" value="Unassembled WGS sequence"/>
</dbReference>
<accession>A0A8G2EWZ8</accession>
<dbReference type="InterPro" id="IPR051121">
    <property type="entry name" value="FAH"/>
</dbReference>
<comment type="caution">
    <text evidence="5">The sequence shown here is derived from an EMBL/GenBank/DDBJ whole genome shotgun (WGS) entry which is preliminary data.</text>
</comment>
<dbReference type="InterPro" id="IPR036663">
    <property type="entry name" value="Fumarylacetoacetase_C_sf"/>
</dbReference>
<reference evidence="5 6" key="1">
    <citation type="submission" date="2016-10" db="EMBL/GenBank/DDBJ databases">
        <authorList>
            <person name="Varghese N."/>
            <person name="Submissions S."/>
        </authorList>
    </citation>
    <scope>NUCLEOTIDE SEQUENCE [LARGE SCALE GENOMIC DNA]</scope>
    <source>
        <strain evidence="5 6">DSM 18839</strain>
    </source>
</reference>
<evidence type="ECO:0000256" key="1">
    <source>
        <dbReference type="ARBA" id="ARBA00010211"/>
    </source>
</evidence>
<dbReference type="PANTHER" id="PTHR42796:SF4">
    <property type="entry name" value="FUMARYLACETOACETATE HYDROLASE DOMAIN-CONTAINING PROTEIN 2A"/>
    <property type="match status" value="1"/>
</dbReference>
<feature type="region of interest" description="Disordered" evidence="3">
    <location>
        <begin position="288"/>
        <end position="314"/>
    </location>
</feature>
<dbReference type="GO" id="GO:0046872">
    <property type="term" value="F:metal ion binding"/>
    <property type="evidence" value="ECO:0007669"/>
    <property type="project" value="UniProtKB-KW"/>
</dbReference>
<comment type="similarity">
    <text evidence="1">Belongs to the FAH family.</text>
</comment>
<name>A0A8G2EWZ8_9PROT</name>
<evidence type="ECO:0000256" key="2">
    <source>
        <dbReference type="ARBA" id="ARBA00022723"/>
    </source>
</evidence>
<dbReference type="RefSeq" id="WP_093154144.1">
    <property type="nucleotide sequence ID" value="NZ_FNBW01000019.1"/>
</dbReference>
<feature type="domain" description="Fumarylacetoacetase-like C-terminal" evidence="4">
    <location>
        <begin position="103"/>
        <end position="279"/>
    </location>
</feature>
<dbReference type="PANTHER" id="PTHR42796">
    <property type="entry name" value="FUMARYLACETOACETATE HYDROLASE DOMAIN-CONTAINING PROTEIN 2A-RELATED"/>
    <property type="match status" value="1"/>
</dbReference>
<dbReference type="Pfam" id="PF01557">
    <property type="entry name" value="FAA_hydrolase"/>
    <property type="match status" value="1"/>
</dbReference>
<evidence type="ECO:0000256" key="3">
    <source>
        <dbReference type="SAM" id="MobiDB-lite"/>
    </source>
</evidence>
<evidence type="ECO:0000313" key="5">
    <source>
        <dbReference type="EMBL" id="SDG49601.1"/>
    </source>
</evidence>
<dbReference type="EMBL" id="FNBW01000019">
    <property type="protein sequence ID" value="SDG49601.1"/>
    <property type="molecule type" value="Genomic_DNA"/>
</dbReference>
<dbReference type="SUPFAM" id="SSF56529">
    <property type="entry name" value="FAH"/>
    <property type="match status" value="1"/>
</dbReference>
<evidence type="ECO:0000313" key="6">
    <source>
        <dbReference type="Proteomes" id="UP000198615"/>
    </source>
</evidence>
<dbReference type="GO" id="GO:0003824">
    <property type="term" value="F:catalytic activity"/>
    <property type="evidence" value="ECO:0007669"/>
    <property type="project" value="InterPro"/>
</dbReference>
<evidence type="ECO:0000259" key="4">
    <source>
        <dbReference type="Pfam" id="PF01557"/>
    </source>
</evidence>